<organism evidence="4 5">
    <name type="scientific">Lupinus luteus</name>
    <name type="common">European yellow lupine</name>
    <dbReference type="NCBI Taxonomy" id="3873"/>
    <lineage>
        <taxon>Eukaryota</taxon>
        <taxon>Viridiplantae</taxon>
        <taxon>Streptophyta</taxon>
        <taxon>Embryophyta</taxon>
        <taxon>Tracheophyta</taxon>
        <taxon>Spermatophyta</taxon>
        <taxon>Magnoliopsida</taxon>
        <taxon>eudicotyledons</taxon>
        <taxon>Gunneridae</taxon>
        <taxon>Pentapetalae</taxon>
        <taxon>rosids</taxon>
        <taxon>fabids</taxon>
        <taxon>Fabales</taxon>
        <taxon>Fabaceae</taxon>
        <taxon>Papilionoideae</taxon>
        <taxon>50 kb inversion clade</taxon>
        <taxon>genistoids sensu lato</taxon>
        <taxon>core genistoids</taxon>
        <taxon>Genisteae</taxon>
        <taxon>Lupinus</taxon>
    </lineage>
</organism>
<sequence length="301" mass="32869">MKTYVLLIITSFTLDLFEKVVSSNSSLPYDAIFNFGDSLSDTGNFLATGNKAFLEFKSLPYGETFFKKPAGRFSDGRLSIDFIDCDRYFNRSLFVVGEIGGNDHNYVATATKNVSLLRPMVPLVIEAIAKATTDLIAEGAVELMVPGNLPSGCSAMYLTTFLSKKKEDYDEHGCFKALNEFVIYYNTQLIAALKILRRNNPRARIIYGDFYGAALRFFHAPNHYGMSGETLSACCGGGGPYNVNTSAGCGNVNSKVCPNPSIFANWDGIHLTEAANKVLAQGLIEGPFSKPPLKPPPFKIA</sequence>
<evidence type="ECO:0000313" key="4">
    <source>
        <dbReference type="EMBL" id="CAL0309289.1"/>
    </source>
</evidence>
<dbReference type="PANTHER" id="PTHR22835">
    <property type="entry name" value="ZINC FINGER FYVE DOMAIN CONTAINING PROTEIN"/>
    <property type="match status" value="1"/>
</dbReference>
<comment type="caution">
    <text evidence="4">The sequence shown here is derived from an EMBL/GenBank/DDBJ whole genome shotgun (WGS) entry which is preliminary data.</text>
</comment>
<comment type="similarity">
    <text evidence="1">Belongs to the 'GDSL' lipolytic enzyme family.</text>
</comment>
<keyword evidence="3" id="KW-0732">Signal</keyword>
<protein>
    <recommendedName>
        <fullName evidence="6">GDSL esterase/lipase</fullName>
    </recommendedName>
</protein>
<dbReference type="InterPro" id="IPR036514">
    <property type="entry name" value="SGNH_hydro_sf"/>
</dbReference>
<dbReference type="GO" id="GO:0016788">
    <property type="term" value="F:hydrolase activity, acting on ester bonds"/>
    <property type="evidence" value="ECO:0007669"/>
    <property type="project" value="InterPro"/>
</dbReference>
<dbReference type="Proteomes" id="UP001497480">
    <property type="component" value="Unassembled WGS sequence"/>
</dbReference>
<dbReference type="InterPro" id="IPR001087">
    <property type="entry name" value="GDSL"/>
</dbReference>
<evidence type="ECO:0000313" key="5">
    <source>
        <dbReference type="Proteomes" id="UP001497480"/>
    </source>
</evidence>
<evidence type="ECO:0000256" key="1">
    <source>
        <dbReference type="ARBA" id="ARBA00008668"/>
    </source>
</evidence>
<evidence type="ECO:0008006" key="6">
    <source>
        <dbReference type="Google" id="ProtNLM"/>
    </source>
</evidence>
<reference evidence="4 5" key="1">
    <citation type="submission" date="2024-03" db="EMBL/GenBank/DDBJ databases">
        <authorList>
            <person name="Martinez-Hernandez J."/>
        </authorList>
    </citation>
    <scope>NUCLEOTIDE SEQUENCE [LARGE SCALE GENOMIC DNA]</scope>
</reference>
<keyword evidence="5" id="KW-1185">Reference proteome</keyword>
<dbReference type="EMBL" id="CAXHTB010000007">
    <property type="protein sequence ID" value="CAL0309289.1"/>
    <property type="molecule type" value="Genomic_DNA"/>
</dbReference>
<keyword evidence="2" id="KW-0325">Glycoprotein</keyword>
<dbReference type="AlphaFoldDB" id="A0AAV1WIX4"/>
<feature type="chain" id="PRO_5043617821" description="GDSL esterase/lipase" evidence="3">
    <location>
        <begin position="24"/>
        <end position="301"/>
    </location>
</feature>
<evidence type="ECO:0000256" key="2">
    <source>
        <dbReference type="ARBA" id="ARBA00023180"/>
    </source>
</evidence>
<proteinExistence type="inferred from homology"/>
<dbReference type="Pfam" id="PF00657">
    <property type="entry name" value="Lipase_GDSL"/>
    <property type="match status" value="1"/>
</dbReference>
<evidence type="ECO:0000256" key="3">
    <source>
        <dbReference type="SAM" id="SignalP"/>
    </source>
</evidence>
<dbReference type="PANTHER" id="PTHR22835:SF659">
    <property type="entry name" value="GDSL LIPASE_ACYLHYDROLASE, PUTATIVE (AFU_ORTHOLOGUE AFUA_2G00510)-RELATED"/>
    <property type="match status" value="1"/>
</dbReference>
<accession>A0AAV1WIX4</accession>
<feature type="signal peptide" evidence="3">
    <location>
        <begin position="1"/>
        <end position="23"/>
    </location>
</feature>
<dbReference type="Gene3D" id="3.40.50.1110">
    <property type="entry name" value="SGNH hydrolase"/>
    <property type="match status" value="2"/>
</dbReference>
<gene>
    <name evidence="4" type="ORF">LLUT_LOCUS10349</name>
</gene>
<name>A0AAV1WIX4_LUPLU</name>